<reference evidence="1" key="1">
    <citation type="submission" date="2021-02" db="EMBL/GenBank/DDBJ databases">
        <title>Infant gut strain persistence is associated with maternal origin, phylogeny, and functional potential including surface adhesion and iron acquisition.</title>
        <authorList>
            <person name="Lou Y.C."/>
        </authorList>
    </citation>
    <scope>NUCLEOTIDE SEQUENCE</scope>
    <source>
        <strain evidence="1">L3_108_103G1_dasL3_108_103G1_concoct_2</strain>
    </source>
</reference>
<dbReference type="AlphaFoldDB" id="A0A942W7B3"/>
<proteinExistence type="predicted"/>
<comment type="caution">
    <text evidence="1">The sequence shown here is derived from an EMBL/GenBank/DDBJ whole genome shotgun (WGS) entry which is preliminary data.</text>
</comment>
<dbReference type="Proteomes" id="UP000753219">
    <property type="component" value="Unassembled WGS sequence"/>
</dbReference>
<evidence type="ECO:0000313" key="2">
    <source>
        <dbReference type="Proteomes" id="UP000753219"/>
    </source>
</evidence>
<evidence type="ECO:0000313" key="1">
    <source>
        <dbReference type="EMBL" id="MBS4883238.1"/>
    </source>
</evidence>
<gene>
    <name evidence="1" type="ORF">KHZ85_00490</name>
</gene>
<sequence>MLSKEECEQALMNICSSNSRIEDRKVFKDLINEHFELVEEYRKLKIALDNAIKQCCIGVTGSDACNSLDELYKAFEKKVWEDVE</sequence>
<name>A0A942W7B3_9FIRM</name>
<organism evidence="1 2">
    <name type="scientific">Amedibacillus dolichus</name>
    <dbReference type="NCBI Taxonomy" id="31971"/>
    <lineage>
        <taxon>Bacteria</taxon>
        <taxon>Bacillati</taxon>
        <taxon>Bacillota</taxon>
        <taxon>Erysipelotrichia</taxon>
        <taxon>Erysipelotrichales</taxon>
        <taxon>Erysipelotrichaceae</taxon>
        <taxon>Amedibacillus</taxon>
    </lineage>
</organism>
<dbReference type="RefSeq" id="WP_278639411.1">
    <property type="nucleotide sequence ID" value="NZ_JAGZMZ010000001.1"/>
</dbReference>
<accession>A0A942W7B3</accession>
<protein>
    <submittedName>
        <fullName evidence="1">Uncharacterized protein</fullName>
    </submittedName>
</protein>
<dbReference type="EMBL" id="JAGZMZ010000001">
    <property type="protein sequence ID" value="MBS4883238.1"/>
    <property type="molecule type" value="Genomic_DNA"/>
</dbReference>